<dbReference type="PROSITE" id="PS51880">
    <property type="entry name" value="TGS"/>
    <property type="match status" value="1"/>
</dbReference>
<dbReference type="Pfam" id="PF04607">
    <property type="entry name" value="RelA_SpoT"/>
    <property type="match status" value="1"/>
</dbReference>
<dbReference type="Pfam" id="PF02824">
    <property type="entry name" value="TGS"/>
    <property type="match status" value="1"/>
</dbReference>
<dbReference type="AlphaFoldDB" id="A0A1F6TTS0"/>
<dbReference type="GO" id="GO:0005886">
    <property type="term" value="C:plasma membrane"/>
    <property type="evidence" value="ECO:0007669"/>
    <property type="project" value="TreeGrafter"/>
</dbReference>
<dbReference type="STRING" id="1817760.A2151_04235"/>
<dbReference type="SUPFAM" id="SSF55021">
    <property type="entry name" value="ACT-like"/>
    <property type="match status" value="1"/>
</dbReference>
<evidence type="ECO:0000313" key="5">
    <source>
        <dbReference type="EMBL" id="OGI48449.1"/>
    </source>
</evidence>
<comment type="similarity">
    <text evidence="1">Belongs to the relA/spoT family.</text>
</comment>
<dbReference type="InterPro" id="IPR045865">
    <property type="entry name" value="ACT-like_dom_sf"/>
</dbReference>
<dbReference type="FunFam" id="3.10.20.30:FF:000002">
    <property type="entry name" value="GTP pyrophosphokinase (RelA/SpoT)"/>
    <property type="match status" value="1"/>
</dbReference>
<dbReference type="InterPro" id="IPR012676">
    <property type="entry name" value="TGS-like"/>
</dbReference>
<keyword evidence="5" id="KW-0808">Transferase</keyword>
<dbReference type="SMART" id="SM00954">
    <property type="entry name" value="RelA_SpoT"/>
    <property type="match status" value="1"/>
</dbReference>
<dbReference type="SUPFAM" id="SSF81301">
    <property type="entry name" value="Nucleotidyltransferase"/>
    <property type="match status" value="1"/>
</dbReference>
<dbReference type="PANTHER" id="PTHR21262">
    <property type="entry name" value="GUANOSINE-3',5'-BIS DIPHOSPHATE 3'-PYROPHOSPHOHYDROLASE"/>
    <property type="match status" value="1"/>
</dbReference>
<dbReference type="InterPro" id="IPR012675">
    <property type="entry name" value="Beta-grasp_dom_sf"/>
</dbReference>
<dbReference type="Gene3D" id="1.10.3210.10">
    <property type="entry name" value="Hypothetical protein af1432"/>
    <property type="match status" value="1"/>
</dbReference>
<evidence type="ECO:0000313" key="6">
    <source>
        <dbReference type="Proteomes" id="UP000178885"/>
    </source>
</evidence>
<proteinExistence type="inferred from homology"/>
<dbReference type="SMART" id="SM00471">
    <property type="entry name" value="HDc"/>
    <property type="match status" value="1"/>
</dbReference>
<dbReference type="Pfam" id="PF19296">
    <property type="entry name" value="RelA_AH_RIS"/>
    <property type="match status" value="2"/>
</dbReference>
<evidence type="ECO:0000259" key="3">
    <source>
        <dbReference type="PROSITE" id="PS51831"/>
    </source>
</evidence>
<dbReference type="CDD" id="cd01668">
    <property type="entry name" value="TGS_RSH"/>
    <property type="match status" value="1"/>
</dbReference>
<dbReference type="GO" id="GO:0015949">
    <property type="term" value="P:nucleobase-containing small molecule interconversion"/>
    <property type="evidence" value="ECO:0007669"/>
    <property type="project" value="UniProtKB-ARBA"/>
</dbReference>
<dbReference type="Pfam" id="PF13328">
    <property type="entry name" value="HD_4"/>
    <property type="match status" value="1"/>
</dbReference>
<dbReference type="InterPro" id="IPR007685">
    <property type="entry name" value="RelA_SpoT"/>
</dbReference>
<feature type="domain" description="HD" evidence="3">
    <location>
        <begin position="42"/>
        <end position="141"/>
    </location>
</feature>
<feature type="domain" description="TGS" evidence="4">
    <location>
        <begin position="383"/>
        <end position="444"/>
    </location>
</feature>
<dbReference type="GO" id="GO:0016301">
    <property type="term" value="F:kinase activity"/>
    <property type="evidence" value="ECO:0007669"/>
    <property type="project" value="UniProtKB-KW"/>
</dbReference>
<keyword evidence="5" id="KW-0418">Kinase</keyword>
<dbReference type="GO" id="GO:0008893">
    <property type="term" value="F:guanosine-3',5'-bis(diphosphate) 3'-diphosphatase activity"/>
    <property type="evidence" value="ECO:0007669"/>
    <property type="project" value="TreeGrafter"/>
</dbReference>
<reference evidence="5 6" key="1">
    <citation type="journal article" date="2016" name="Nat. Commun.">
        <title>Thousands of microbial genomes shed light on interconnected biogeochemical processes in an aquifer system.</title>
        <authorList>
            <person name="Anantharaman K."/>
            <person name="Brown C.T."/>
            <person name="Hug L.A."/>
            <person name="Sharon I."/>
            <person name="Castelle C.J."/>
            <person name="Probst A.J."/>
            <person name="Thomas B.C."/>
            <person name="Singh A."/>
            <person name="Wilkins M.J."/>
            <person name="Karaoz U."/>
            <person name="Brodie E.L."/>
            <person name="Williams K.H."/>
            <person name="Hubbard S.S."/>
            <person name="Banfield J.F."/>
        </authorList>
    </citation>
    <scope>NUCLEOTIDE SEQUENCE [LARGE SCALE GENOMIC DNA]</scope>
</reference>
<dbReference type="FunFam" id="3.30.460.10:FF:000001">
    <property type="entry name" value="GTP pyrophosphokinase RelA"/>
    <property type="match status" value="1"/>
</dbReference>
<dbReference type="InterPro" id="IPR002912">
    <property type="entry name" value="ACT_dom"/>
</dbReference>
<comment type="caution">
    <text evidence="5">The sequence shown here is derived from an EMBL/GenBank/DDBJ whole genome shotgun (WGS) entry which is preliminary data.</text>
</comment>
<dbReference type="CDD" id="cd05399">
    <property type="entry name" value="NT_Rel-Spo_like"/>
    <property type="match status" value="1"/>
</dbReference>
<dbReference type="Gene3D" id="3.10.20.30">
    <property type="match status" value="1"/>
</dbReference>
<dbReference type="InterPro" id="IPR006674">
    <property type="entry name" value="HD_domain"/>
</dbReference>
<evidence type="ECO:0000256" key="1">
    <source>
        <dbReference type="RuleBase" id="RU003847"/>
    </source>
</evidence>
<dbReference type="EMBL" id="MFSU01000028">
    <property type="protein sequence ID" value="OGI48449.1"/>
    <property type="molecule type" value="Genomic_DNA"/>
</dbReference>
<dbReference type="GO" id="GO:0042594">
    <property type="term" value="P:response to starvation"/>
    <property type="evidence" value="ECO:0007669"/>
    <property type="project" value="TreeGrafter"/>
</dbReference>
<dbReference type="PROSITE" id="PS51831">
    <property type="entry name" value="HD"/>
    <property type="match status" value="1"/>
</dbReference>
<dbReference type="Gene3D" id="3.30.70.260">
    <property type="match status" value="1"/>
</dbReference>
<accession>A0A1F6TTS0</accession>
<dbReference type="Gene3D" id="3.30.460.10">
    <property type="entry name" value="Beta Polymerase, domain 2"/>
    <property type="match status" value="1"/>
</dbReference>
<organism evidence="5 6">
    <name type="scientific">Candidatus Muproteobacteria bacterium RBG_16_65_34</name>
    <dbReference type="NCBI Taxonomy" id="1817760"/>
    <lineage>
        <taxon>Bacteria</taxon>
        <taxon>Pseudomonadati</taxon>
        <taxon>Pseudomonadota</taxon>
        <taxon>Candidatus Muproteobacteria</taxon>
    </lineage>
</organism>
<dbReference type="CDD" id="cd04876">
    <property type="entry name" value="ACT_RelA-SpoT"/>
    <property type="match status" value="1"/>
</dbReference>
<evidence type="ECO:0000259" key="2">
    <source>
        <dbReference type="PROSITE" id="PS51671"/>
    </source>
</evidence>
<protein>
    <submittedName>
        <fullName evidence="5">Bifunctional GTP diphosphokinase/guanosine-3',5'-bis(Diphosphate) 3'-diphosphatase</fullName>
    </submittedName>
</protein>
<dbReference type="GO" id="GO:0015969">
    <property type="term" value="P:guanosine tetraphosphate metabolic process"/>
    <property type="evidence" value="ECO:0007669"/>
    <property type="project" value="InterPro"/>
</dbReference>
<dbReference type="Pfam" id="PF13291">
    <property type="entry name" value="ACT_4"/>
    <property type="match status" value="1"/>
</dbReference>
<gene>
    <name evidence="5" type="ORF">A2151_04235</name>
</gene>
<dbReference type="InterPro" id="IPR043519">
    <property type="entry name" value="NT_sf"/>
</dbReference>
<dbReference type="GO" id="GO:0008728">
    <property type="term" value="F:GTP diphosphokinase activity"/>
    <property type="evidence" value="ECO:0007669"/>
    <property type="project" value="TreeGrafter"/>
</dbReference>
<feature type="domain" description="ACT" evidence="2">
    <location>
        <begin position="630"/>
        <end position="704"/>
    </location>
</feature>
<dbReference type="InterPro" id="IPR004095">
    <property type="entry name" value="TGS"/>
</dbReference>
<dbReference type="InterPro" id="IPR045600">
    <property type="entry name" value="RelA/SpoT_AH_RIS"/>
</dbReference>
<dbReference type="FunFam" id="1.10.3210.10:FF:000001">
    <property type="entry name" value="GTP pyrophosphokinase RelA"/>
    <property type="match status" value="1"/>
</dbReference>
<dbReference type="SUPFAM" id="SSF81271">
    <property type="entry name" value="TGS-like"/>
    <property type="match status" value="1"/>
</dbReference>
<dbReference type="InterPro" id="IPR004811">
    <property type="entry name" value="RelA/Spo_fam"/>
</dbReference>
<dbReference type="SUPFAM" id="SSF109604">
    <property type="entry name" value="HD-domain/PDEase-like"/>
    <property type="match status" value="1"/>
</dbReference>
<dbReference type="PROSITE" id="PS51671">
    <property type="entry name" value="ACT"/>
    <property type="match status" value="1"/>
</dbReference>
<dbReference type="InterPro" id="IPR033655">
    <property type="entry name" value="TGS_RelA/SpoT"/>
</dbReference>
<evidence type="ECO:0000259" key="4">
    <source>
        <dbReference type="PROSITE" id="PS51880"/>
    </source>
</evidence>
<comment type="function">
    <text evidence="1">In eubacteria ppGpp (guanosine 3'-diphosphate 5'-diphosphate) is a mediator of the stringent response that coordinates a variety of cellular activities in response to changes in nutritional abundance.</text>
</comment>
<sequence length="704" mass="78892">MADLCAVLEAYLEPQDVADVYRAYLFSAAAHEGQRRISGEPYIFHPLEVARILAGMRLDAKSIAAAILHDVIEDTATAKEKLAHEFGRDVAELVDGVSKITRIEFQSQEEAQAENFRKMLLAMASDIRVILIKLADRLHNMRTLEALPLARRRAIARETIDIYAPIANRLGVRQWALDLEDLAFQALYPMRYRIVAEAVRKRHGNRKAILEKIRNAVVGQIGQEGLEAEVQGREKNLYSIYRKMHAKRLTFEQVYDVYGFRVIVDKVDTCYRALGVIHNLYKPIPGRFKDYIAIPKANGYQSLHTVVFGPFGVSIEVQIRTREMHRVAEAGVASHWLYKSGDASPNHMQQRALQWLKDLLETQQQAGNPREFLEHLKVDLFPDEVYVFTPNGEIKKLPRGATVIDFAYDVHTDLGNRCVGAKVNHELAPLRTVLRNGDHVEVITAEWARPNPGWLDYVVTGKARAHIRGFLKNQKFGEAAKLGRRLLERAFKDLGVEPGQITDAMGEALAANLKLGSWNALLAEIGLGNRLAAVVTRQLAPAAPGAPAEGTKEKTKTPSLAIRGTEGVVVTYARCCRPIPGDPILGVLSSGRGIVVHTEDCPNLAKYRKHPQQWIDVQWESEIAGVFPVNIRVEVKNQRGVLASVAAIIAEQEANIDTVNFDDRDGQYTAMDFTVEVRDRVHLARILRRLRALESVVRINRKKG</sequence>
<dbReference type="InterPro" id="IPR003607">
    <property type="entry name" value="HD/PDEase_dom"/>
</dbReference>
<dbReference type="NCBIfam" id="TIGR00691">
    <property type="entry name" value="spoT_relA"/>
    <property type="match status" value="1"/>
</dbReference>
<dbReference type="Proteomes" id="UP000178885">
    <property type="component" value="Unassembled WGS sequence"/>
</dbReference>
<name>A0A1F6TTS0_9PROT</name>
<dbReference type="PANTHER" id="PTHR21262:SF36">
    <property type="entry name" value="BIFUNCTIONAL (P)PPGPP SYNTHASE_HYDROLASE SPOT"/>
    <property type="match status" value="1"/>
</dbReference>
<dbReference type="CDD" id="cd00077">
    <property type="entry name" value="HDc"/>
    <property type="match status" value="1"/>
</dbReference>